<accession>A0A7S2RLL1</accession>
<dbReference type="Pfam" id="PF00003">
    <property type="entry name" value="7tm_3"/>
    <property type="match status" value="1"/>
</dbReference>
<dbReference type="GO" id="GO:0004930">
    <property type="term" value="F:G protein-coupled receptor activity"/>
    <property type="evidence" value="ECO:0007669"/>
    <property type="project" value="InterPro"/>
</dbReference>
<evidence type="ECO:0000259" key="6">
    <source>
        <dbReference type="Pfam" id="PF00003"/>
    </source>
</evidence>
<sequence length="322" mass="36489">MTLKDSYESLAEAVSIICFTYALLSLVVIWRGWNKHIMILSQRSFMLGIAITLIVANAGSLAGCDTHIRGLFHAMFFYVGMTTYFAILTAKEFRCYYLWKAITTNGETNYSSKASTYGPWIFVGVSFLIIFLQVLIQEIPSIKYGFKPCGNSATESKRISETYNIPDTGKFYFFIANHIFAFLMAVLARRVPSICGDAKTILVVSFLGVVYVALKMISHRHDLTNDTKTRYRIAYTCIDLAIQVISLTGLIFSRLVHWNMRKEDIVKVFLKTEFRQYEAATGSWCEEVSFVKHADDDSSKFGSSTRKREFAPSTVTCEMSNV</sequence>
<dbReference type="InterPro" id="IPR017978">
    <property type="entry name" value="GPCR_3_C"/>
</dbReference>
<dbReference type="AlphaFoldDB" id="A0A7S2RLL1"/>
<feature type="transmembrane region" description="Helical" evidence="5">
    <location>
        <begin position="200"/>
        <end position="218"/>
    </location>
</feature>
<keyword evidence="3 5" id="KW-1133">Transmembrane helix</keyword>
<evidence type="ECO:0000256" key="4">
    <source>
        <dbReference type="ARBA" id="ARBA00023136"/>
    </source>
</evidence>
<evidence type="ECO:0000256" key="1">
    <source>
        <dbReference type="ARBA" id="ARBA00004141"/>
    </source>
</evidence>
<protein>
    <recommendedName>
        <fullName evidence="6">G-protein coupled receptors family 3 profile domain-containing protein</fullName>
    </recommendedName>
</protein>
<name>A0A7S2RLL1_9STRA</name>
<keyword evidence="2 5" id="KW-0812">Transmembrane</keyword>
<feature type="transmembrane region" description="Helical" evidence="5">
    <location>
        <begin position="70"/>
        <end position="90"/>
    </location>
</feature>
<comment type="subcellular location">
    <subcellularLocation>
        <location evidence="1">Membrane</location>
        <topology evidence="1">Multi-pass membrane protein</topology>
    </subcellularLocation>
</comment>
<feature type="transmembrane region" description="Helical" evidence="5">
    <location>
        <begin position="45"/>
        <end position="64"/>
    </location>
</feature>
<evidence type="ECO:0000313" key="7">
    <source>
        <dbReference type="EMBL" id="CAD9674497.1"/>
    </source>
</evidence>
<feature type="transmembrane region" description="Helical" evidence="5">
    <location>
        <begin position="13"/>
        <end position="33"/>
    </location>
</feature>
<dbReference type="GO" id="GO:0016020">
    <property type="term" value="C:membrane"/>
    <property type="evidence" value="ECO:0007669"/>
    <property type="project" value="UniProtKB-SubCell"/>
</dbReference>
<feature type="transmembrane region" description="Helical" evidence="5">
    <location>
        <begin position="233"/>
        <end position="252"/>
    </location>
</feature>
<proteinExistence type="predicted"/>
<evidence type="ECO:0000256" key="5">
    <source>
        <dbReference type="SAM" id="Phobius"/>
    </source>
</evidence>
<feature type="domain" description="G-protein coupled receptors family 3 profile" evidence="6">
    <location>
        <begin position="4"/>
        <end position="252"/>
    </location>
</feature>
<evidence type="ECO:0000256" key="3">
    <source>
        <dbReference type="ARBA" id="ARBA00022989"/>
    </source>
</evidence>
<dbReference type="EMBL" id="HBHK01007682">
    <property type="protein sequence ID" value="CAD9674497.1"/>
    <property type="molecule type" value="Transcribed_RNA"/>
</dbReference>
<organism evidence="7">
    <name type="scientific">Mucochytrium quahogii</name>
    <dbReference type="NCBI Taxonomy" id="96639"/>
    <lineage>
        <taxon>Eukaryota</taxon>
        <taxon>Sar</taxon>
        <taxon>Stramenopiles</taxon>
        <taxon>Bigyra</taxon>
        <taxon>Labyrinthulomycetes</taxon>
        <taxon>Thraustochytrida</taxon>
        <taxon>Thraustochytriidae</taxon>
        <taxon>Mucochytrium</taxon>
    </lineage>
</organism>
<feature type="transmembrane region" description="Helical" evidence="5">
    <location>
        <begin position="171"/>
        <end position="188"/>
    </location>
</feature>
<feature type="transmembrane region" description="Helical" evidence="5">
    <location>
        <begin position="117"/>
        <end position="136"/>
    </location>
</feature>
<gene>
    <name evidence="7" type="ORF">QSP1433_LOCUS4718</name>
</gene>
<keyword evidence="4 5" id="KW-0472">Membrane</keyword>
<reference evidence="7" key="1">
    <citation type="submission" date="2021-01" db="EMBL/GenBank/DDBJ databases">
        <authorList>
            <person name="Corre E."/>
            <person name="Pelletier E."/>
            <person name="Niang G."/>
            <person name="Scheremetjew M."/>
            <person name="Finn R."/>
            <person name="Kale V."/>
            <person name="Holt S."/>
            <person name="Cochrane G."/>
            <person name="Meng A."/>
            <person name="Brown T."/>
            <person name="Cohen L."/>
        </authorList>
    </citation>
    <scope>NUCLEOTIDE SEQUENCE</scope>
    <source>
        <strain evidence="7">NY070348D</strain>
    </source>
</reference>
<evidence type="ECO:0000256" key="2">
    <source>
        <dbReference type="ARBA" id="ARBA00022692"/>
    </source>
</evidence>